<dbReference type="InterPro" id="IPR013094">
    <property type="entry name" value="AB_hydrolase_3"/>
</dbReference>
<organism evidence="3 4">
    <name type="scientific">Temperatibacter marinus</name>
    <dbReference type="NCBI Taxonomy" id="1456591"/>
    <lineage>
        <taxon>Bacteria</taxon>
        <taxon>Pseudomonadati</taxon>
        <taxon>Pseudomonadota</taxon>
        <taxon>Alphaproteobacteria</taxon>
        <taxon>Kordiimonadales</taxon>
        <taxon>Temperatibacteraceae</taxon>
        <taxon>Temperatibacter</taxon>
    </lineage>
</organism>
<dbReference type="KEGG" id="tmk:QGN29_01390"/>
<evidence type="ECO:0000313" key="3">
    <source>
        <dbReference type="EMBL" id="WND03017.1"/>
    </source>
</evidence>
<dbReference type="SUPFAM" id="SSF53474">
    <property type="entry name" value="alpha/beta-Hydrolases"/>
    <property type="match status" value="1"/>
</dbReference>
<dbReference type="Gene3D" id="3.40.50.1820">
    <property type="entry name" value="alpha/beta hydrolase"/>
    <property type="match status" value="1"/>
</dbReference>
<dbReference type="PANTHER" id="PTHR48081">
    <property type="entry name" value="AB HYDROLASE SUPERFAMILY PROTEIN C4A8.06C"/>
    <property type="match status" value="1"/>
</dbReference>
<dbReference type="InterPro" id="IPR029058">
    <property type="entry name" value="AB_hydrolase_fold"/>
</dbReference>
<keyword evidence="1 3" id="KW-0378">Hydrolase</keyword>
<accession>A0AA52ECQ6</accession>
<dbReference type="Pfam" id="PF07859">
    <property type="entry name" value="Abhydrolase_3"/>
    <property type="match status" value="1"/>
</dbReference>
<gene>
    <name evidence="3" type="ORF">QGN29_01390</name>
</gene>
<dbReference type="AlphaFoldDB" id="A0AA52ECQ6"/>
<evidence type="ECO:0000313" key="4">
    <source>
        <dbReference type="Proteomes" id="UP001268683"/>
    </source>
</evidence>
<dbReference type="RefSeq" id="WP_310798863.1">
    <property type="nucleotide sequence ID" value="NZ_CP123872.1"/>
</dbReference>
<keyword evidence="4" id="KW-1185">Reference proteome</keyword>
<dbReference type="Proteomes" id="UP001268683">
    <property type="component" value="Chromosome"/>
</dbReference>
<dbReference type="PANTHER" id="PTHR48081:SF8">
    <property type="entry name" value="ALPHA_BETA HYDROLASE FOLD-3 DOMAIN-CONTAINING PROTEIN-RELATED"/>
    <property type="match status" value="1"/>
</dbReference>
<dbReference type="EMBL" id="CP123872">
    <property type="protein sequence ID" value="WND03017.1"/>
    <property type="molecule type" value="Genomic_DNA"/>
</dbReference>
<sequence length="307" mass="34257">MNFLDKLDPELRQWIEAQPQYNLETLPLSYIAELARKRPILFPLEQAEGIDINDHTLPTSGVKIRVYKPKGRTEKLPLYVYYYGGGFFSGSIAHNDMLCQRWAMEAQCAVATVEYRKVPEHPYPAAFDDCYDTLLWAAENGAFNSQKIVVGGVSAGGSLAAGVALKARDTNGPTLQGQLLIIPGLDHRFVTPSSYLPVDTRIWNRSLALKAWEAWLKNCTKDIPVYASPATCTDFSDLPPAFVSAESEDILFDEAQIYAKNLIEAGVKTKLHIAKRAFHASFAYLPDAEPSRNHHQAIIQALKNFIQ</sequence>
<evidence type="ECO:0000256" key="1">
    <source>
        <dbReference type="ARBA" id="ARBA00022801"/>
    </source>
</evidence>
<name>A0AA52ECQ6_9PROT</name>
<feature type="domain" description="Alpha/beta hydrolase fold-3" evidence="2">
    <location>
        <begin position="80"/>
        <end position="281"/>
    </location>
</feature>
<proteinExistence type="predicted"/>
<evidence type="ECO:0000259" key="2">
    <source>
        <dbReference type="Pfam" id="PF07859"/>
    </source>
</evidence>
<dbReference type="GO" id="GO:0016787">
    <property type="term" value="F:hydrolase activity"/>
    <property type="evidence" value="ECO:0007669"/>
    <property type="project" value="UniProtKB-KW"/>
</dbReference>
<reference evidence="3" key="1">
    <citation type="submission" date="2023-04" db="EMBL/GenBank/DDBJ databases">
        <title>Complete genome sequence of Temperatibacter marinus.</title>
        <authorList>
            <person name="Rong J.-C."/>
            <person name="Yi M.-L."/>
            <person name="Zhao Q."/>
        </authorList>
    </citation>
    <scope>NUCLEOTIDE SEQUENCE</scope>
    <source>
        <strain evidence="3">NBRC 110045</strain>
    </source>
</reference>
<dbReference type="InterPro" id="IPR050300">
    <property type="entry name" value="GDXG_lipolytic_enzyme"/>
</dbReference>
<protein>
    <submittedName>
        <fullName evidence="3">Alpha/beta hydrolase fold domain-containing protein</fullName>
    </submittedName>
</protein>